<feature type="domain" description="Cyclic nucleotide-binding" evidence="1">
    <location>
        <begin position="166"/>
        <end position="282"/>
    </location>
</feature>
<organism evidence="2 3">
    <name type="scientific">Stentor coeruleus</name>
    <dbReference type="NCBI Taxonomy" id="5963"/>
    <lineage>
        <taxon>Eukaryota</taxon>
        <taxon>Sar</taxon>
        <taxon>Alveolata</taxon>
        <taxon>Ciliophora</taxon>
        <taxon>Postciliodesmatophora</taxon>
        <taxon>Heterotrichea</taxon>
        <taxon>Heterotrichida</taxon>
        <taxon>Stentoridae</taxon>
        <taxon>Stentor</taxon>
    </lineage>
</organism>
<dbReference type="OrthoDB" id="299126at2759"/>
<dbReference type="SUPFAM" id="SSF51206">
    <property type="entry name" value="cAMP-binding domain-like"/>
    <property type="match status" value="2"/>
</dbReference>
<evidence type="ECO:0000259" key="1">
    <source>
        <dbReference type="PROSITE" id="PS50042"/>
    </source>
</evidence>
<dbReference type="PROSITE" id="PS00889">
    <property type="entry name" value="CNMP_BINDING_2"/>
    <property type="match status" value="1"/>
</dbReference>
<dbReference type="PANTHER" id="PTHR23011:SF28">
    <property type="entry name" value="CYCLIC NUCLEOTIDE-BINDING DOMAIN CONTAINING PROTEIN"/>
    <property type="match status" value="1"/>
</dbReference>
<evidence type="ECO:0000313" key="2">
    <source>
        <dbReference type="EMBL" id="OMJ92526.1"/>
    </source>
</evidence>
<dbReference type="InterPro" id="IPR000595">
    <property type="entry name" value="cNMP-bd_dom"/>
</dbReference>
<dbReference type="InterPro" id="IPR018490">
    <property type="entry name" value="cNMP-bd_dom_sf"/>
</dbReference>
<proteinExistence type="predicted"/>
<keyword evidence="3" id="KW-1185">Reference proteome</keyword>
<dbReference type="InterPro" id="IPR014710">
    <property type="entry name" value="RmlC-like_jellyroll"/>
</dbReference>
<dbReference type="CDD" id="cd00038">
    <property type="entry name" value="CAP_ED"/>
    <property type="match status" value="2"/>
</dbReference>
<evidence type="ECO:0000313" key="3">
    <source>
        <dbReference type="Proteomes" id="UP000187209"/>
    </source>
</evidence>
<dbReference type="EMBL" id="MPUH01000059">
    <property type="protein sequence ID" value="OMJ92526.1"/>
    <property type="molecule type" value="Genomic_DNA"/>
</dbReference>
<dbReference type="PANTHER" id="PTHR23011">
    <property type="entry name" value="CYCLIC NUCLEOTIDE-BINDING DOMAIN CONTAINING PROTEIN"/>
    <property type="match status" value="1"/>
</dbReference>
<sequence length="600" mass="69237">MNANLLSNLKKICIKSPKDRTSDDIEQLYQLTKYNKVFSELSSVHGPNLHKTICKHLKYEFCDAGKYLFEYGSEGNKFYVILTGKVGIEIPKKDTEIRFQEVVELTDGGCFGELALESDKPRQASIKCKTPCHFAYLLKNDYQVILLRQIRDRRNAIVNFLYSLPLFRNFTKGFLTKISYSLKEKSLKKGQVLYQEGEFSDEFYMVKEGEIGLFRKLKAKNPMRKNFIGTKSFEVNIANIGKGEIFGDDQLINKLPRASTSKCISDKAIVYYALKDEFTKLIRNEDFWEGLKEKLQIKHEDMEKRLLMTYSIREAIPLNKNDIEDEEIKGKIEKEHRSFRRSMTNLNIQPNNFRSENGKIGNNTENALIKRTASIVVEVENDGVLTRRNTLLTTPDNINNGHLSRRNTVLTTPDPINYRNLDKKPKFDFNKLSIITSDTHVLDFEHTENPIIGYNKRNLVHFSSKSSFDNPTCIMEEDLEEPKNFKKSQTNSSSTFSLYKPQTTSSQRISVSQQTKDSSCLSRNLEYAPNFLMSTKNTDSNRLTPMGFPEKPSKRILLTKTPRINDYKSPLGTIREKRSGVALYNMNAFPIYLALWQQND</sequence>
<accession>A0A1R2CU21</accession>
<feature type="domain" description="Cyclic nucleotide-binding" evidence="1">
    <location>
        <begin position="59"/>
        <end position="163"/>
    </location>
</feature>
<dbReference type="PROSITE" id="PS50042">
    <property type="entry name" value="CNMP_BINDING_3"/>
    <property type="match status" value="2"/>
</dbReference>
<dbReference type="Pfam" id="PF00027">
    <property type="entry name" value="cNMP_binding"/>
    <property type="match status" value="2"/>
</dbReference>
<comment type="caution">
    <text evidence="2">The sequence shown here is derived from an EMBL/GenBank/DDBJ whole genome shotgun (WGS) entry which is preliminary data.</text>
</comment>
<dbReference type="Proteomes" id="UP000187209">
    <property type="component" value="Unassembled WGS sequence"/>
</dbReference>
<protein>
    <recommendedName>
        <fullName evidence="1">Cyclic nucleotide-binding domain-containing protein</fullName>
    </recommendedName>
</protein>
<dbReference type="AlphaFoldDB" id="A0A1R2CU21"/>
<gene>
    <name evidence="2" type="ORF">SteCoe_4656</name>
</gene>
<dbReference type="Gene3D" id="2.60.120.10">
    <property type="entry name" value="Jelly Rolls"/>
    <property type="match status" value="2"/>
</dbReference>
<dbReference type="InterPro" id="IPR018488">
    <property type="entry name" value="cNMP-bd_CS"/>
</dbReference>
<name>A0A1R2CU21_9CILI</name>
<reference evidence="2 3" key="1">
    <citation type="submission" date="2016-11" db="EMBL/GenBank/DDBJ databases">
        <title>The macronuclear genome of Stentor coeruleus: a giant cell with tiny introns.</title>
        <authorList>
            <person name="Slabodnick M."/>
            <person name="Ruby J.G."/>
            <person name="Reiff S.B."/>
            <person name="Swart E.C."/>
            <person name="Gosai S."/>
            <person name="Prabakaran S."/>
            <person name="Witkowska E."/>
            <person name="Larue G.E."/>
            <person name="Fisher S."/>
            <person name="Freeman R.M."/>
            <person name="Gunawardena J."/>
            <person name="Chu W."/>
            <person name="Stover N.A."/>
            <person name="Gregory B.D."/>
            <person name="Nowacki M."/>
            <person name="Derisi J."/>
            <person name="Roy S.W."/>
            <person name="Marshall W.F."/>
            <person name="Sood P."/>
        </authorList>
    </citation>
    <scope>NUCLEOTIDE SEQUENCE [LARGE SCALE GENOMIC DNA]</scope>
    <source>
        <strain evidence="2">WM001</strain>
    </source>
</reference>
<dbReference type="SMART" id="SM00100">
    <property type="entry name" value="cNMP"/>
    <property type="match status" value="2"/>
</dbReference>